<feature type="compositionally biased region" description="Low complexity" evidence="2">
    <location>
        <begin position="539"/>
        <end position="554"/>
    </location>
</feature>
<organism evidence="4 5">
    <name type="scientific">Cymbomonas tetramitiformis</name>
    <dbReference type="NCBI Taxonomy" id="36881"/>
    <lineage>
        <taxon>Eukaryota</taxon>
        <taxon>Viridiplantae</taxon>
        <taxon>Chlorophyta</taxon>
        <taxon>Pyramimonadophyceae</taxon>
        <taxon>Pyramimonadales</taxon>
        <taxon>Pyramimonadaceae</taxon>
        <taxon>Cymbomonas</taxon>
    </lineage>
</organism>
<accession>A0AAE0LIT1</accession>
<name>A0AAE0LIT1_9CHLO</name>
<protein>
    <recommendedName>
        <fullName evidence="3">SWIM-type domain-containing protein</fullName>
    </recommendedName>
</protein>
<gene>
    <name evidence="4" type="ORF">CYMTET_5716</name>
</gene>
<dbReference type="GO" id="GO:0008270">
    <property type="term" value="F:zinc ion binding"/>
    <property type="evidence" value="ECO:0007669"/>
    <property type="project" value="UniProtKB-KW"/>
</dbReference>
<sequence length="702" mass="79555">MQVPTTPTPAPVPTAPAPAPPILEYDENFWFPNQGIPTMDFTLDGTSADEFIIYEDSTGCHTYARSRACESLDGSFKPPLLSVPTDTQVSTLKHVLEARDHLIREGLKPVVTSSLLLVMTRRQKRMLRRFGNIVGIDATYKTNQWGLPLYLLTVINAQGQGYPAAFFMSATESKAAVAEVLWQVKLLVPEWDPKVFITDKDDAEIGAIGMLFPNATIVLCDFHVKQAWDRWIKTSAHGVNKKDQDKLYHFLERISKAKNMSLLQARITEFENDTIYTSNSNLLAWWSTEWKSSIHMWAMAYRTNVFTRSIKTNNHTEALNRVIKRLLALRLDLRVDSLLQFLLQTVLPYFDAKHRVAQSKDGVPPARRKASAKYPEAIKPFLEGRPLKVIGEVCDRYETAALIPLSAIHPQLERGCYTMIKSIETQQCEYVMYNDCVSIFGEDTTKFFTEWQAEQTANGTLVWHVDVFQGTCSCPDRCQSGQICKHLWRALQESGACFTSFPASLTETPWLEVDTEMIRKYDGKRAFEPTPFSEPSPSSPFSSPCSPEPSGEPSRTSSQAADIRAKRSQVRILMKTLNTMTYNVQAKDVDVLLGALQQCHDTMQSTIGVSTDFGQRVLKRPRRRQPGADMHVTSHKNEEGTCNFQNRREKGRPKSNKSTNITLSRSERRFTGKRNHPSFKANQNRKQKLRKTSQRRGIVVAK</sequence>
<comment type="caution">
    <text evidence="4">The sequence shown here is derived from an EMBL/GenBank/DDBJ whole genome shotgun (WGS) entry which is preliminary data.</text>
</comment>
<keyword evidence="1" id="KW-0479">Metal-binding</keyword>
<reference evidence="4 5" key="1">
    <citation type="journal article" date="2015" name="Genome Biol. Evol.">
        <title>Comparative Genomics of a Bacterivorous Green Alga Reveals Evolutionary Causalities and Consequences of Phago-Mixotrophic Mode of Nutrition.</title>
        <authorList>
            <person name="Burns J.A."/>
            <person name="Paasch A."/>
            <person name="Narechania A."/>
            <person name="Kim E."/>
        </authorList>
    </citation>
    <scope>NUCLEOTIDE SEQUENCE [LARGE SCALE GENOMIC DNA]</scope>
    <source>
        <strain evidence="4 5">PLY_AMNH</strain>
    </source>
</reference>
<feature type="compositionally biased region" description="Basic residues" evidence="2">
    <location>
        <begin position="671"/>
        <end position="694"/>
    </location>
</feature>
<evidence type="ECO:0000313" key="5">
    <source>
        <dbReference type="Proteomes" id="UP001190700"/>
    </source>
</evidence>
<evidence type="ECO:0000256" key="2">
    <source>
        <dbReference type="SAM" id="MobiDB-lite"/>
    </source>
</evidence>
<keyword evidence="1" id="KW-0863">Zinc-finger</keyword>
<dbReference type="Pfam" id="PF21056">
    <property type="entry name" value="ZSWIM1-3_RNaseH-like"/>
    <property type="match status" value="1"/>
</dbReference>
<dbReference type="PANTHER" id="PTHR47456">
    <property type="entry name" value="PHD-TYPE DOMAIN-CONTAINING PROTEIN"/>
    <property type="match status" value="1"/>
</dbReference>
<dbReference type="EMBL" id="LGRX02001152">
    <property type="protein sequence ID" value="KAK3286743.1"/>
    <property type="molecule type" value="Genomic_DNA"/>
</dbReference>
<keyword evidence="5" id="KW-1185">Reference proteome</keyword>
<dbReference type="Proteomes" id="UP001190700">
    <property type="component" value="Unassembled WGS sequence"/>
</dbReference>
<keyword evidence="1" id="KW-0862">Zinc</keyword>
<dbReference type="AlphaFoldDB" id="A0AAE0LIT1"/>
<evidence type="ECO:0000313" key="4">
    <source>
        <dbReference type="EMBL" id="KAK3286743.1"/>
    </source>
</evidence>
<feature type="region of interest" description="Disordered" evidence="2">
    <location>
        <begin position="526"/>
        <end position="563"/>
    </location>
</feature>
<dbReference type="PROSITE" id="PS50966">
    <property type="entry name" value="ZF_SWIM"/>
    <property type="match status" value="1"/>
</dbReference>
<proteinExistence type="predicted"/>
<evidence type="ECO:0000256" key="1">
    <source>
        <dbReference type="PROSITE-ProRule" id="PRU00325"/>
    </source>
</evidence>
<feature type="domain" description="SWIM-type" evidence="3">
    <location>
        <begin position="463"/>
        <end position="495"/>
    </location>
</feature>
<evidence type="ECO:0000259" key="3">
    <source>
        <dbReference type="PROSITE" id="PS50966"/>
    </source>
</evidence>
<feature type="region of interest" description="Disordered" evidence="2">
    <location>
        <begin position="621"/>
        <end position="702"/>
    </location>
</feature>
<dbReference type="InterPro" id="IPR007527">
    <property type="entry name" value="Znf_SWIM"/>
</dbReference>
<dbReference type="InterPro" id="IPR048324">
    <property type="entry name" value="ZSWIM1-3_RNaseH-like"/>
</dbReference>